<comment type="cofactor">
    <cofactor evidence="1">
        <name>pyridoxal 5'-phosphate</name>
        <dbReference type="ChEBI" id="CHEBI:597326"/>
    </cofactor>
</comment>
<keyword evidence="6" id="KW-1185">Reference proteome</keyword>
<keyword evidence="2 3" id="KW-0663">Pyridoxal phosphate</keyword>
<gene>
    <name evidence="5" type="ORF">DZC73_27320</name>
</gene>
<organism evidence="5 6">
    <name type="scientific">Piscinibacter terrae</name>
    <dbReference type="NCBI Taxonomy" id="2496871"/>
    <lineage>
        <taxon>Bacteria</taxon>
        <taxon>Pseudomonadati</taxon>
        <taxon>Pseudomonadota</taxon>
        <taxon>Betaproteobacteria</taxon>
        <taxon>Burkholderiales</taxon>
        <taxon>Sphaerotilaceae</taxon>
        <taxon>Piscinibacter</taxon>
    </lineage>
</organism>
<dbReference type="GO" id="GO:0030170">
    <property type="term" value="F:pyridoxal phosphate binding"/>
    <property type="evidence" value="ECO:0007669"/>
    <property type="project" value="InterPro"/>
</dbReference>
<comment type="similarity">
    <text evidence="3">Belongs to the class-III pyridoxal-phosphate-dependent aminotransferase family.</text>
</comment>
<evidence type="ECO:0000256" key="2">
    <source>
        <dbReference type="ARBA" id="ARBA00022898"/>
    </source>
</evidence>
<dbReference type="SUPFAM" id="SSF53383">
    <property type="entry name" value="PLP-dependent transferases"/>
    <property type="match status" value="1"/>
</dbReference>
<feature type="compositionally biased region" description="Polar residues" evidence="4">
    <location>
        <begin position="18"/>
        <end position="38"/>
    </location>
</feature>
<comment type="caution">
    <text evidence="5">The sequence shown here is derived from an EMBL/GenBank/DDBJ whole genome shotgun (WGS) entry which is preliminary data.</text>
</comment>
<dbReference type="GO" id="GO:0008483">
    <property type="term" value="F:transaminase activity"/>
    <property type="evidence" value="ECO:0007669"/>
    <property type="project" value="InterPro"/>
</dbReference>
<dbReference type="GO" id="GO:0042286">
    <property type="term" value="F:glutamate-1-semialdehyde 2,1-aminomutase activity"/>
    <property type="evidence" value="ECO:0007669"/>
    <property type="project" value="UniProtKB-EC"/>
</dbReference>
<evidence type="ECO:0000256" key="1">
    <source>
        <dbReference type="ARBA" id="ARBA00001933"/>
    </source>
</evidence>
<dbReference type="EC" id="5.4.3.8" evidence="5"/>
<dbReference type="RefSeq" id="WP_124543563.1">
    <property type="nucleotide sequence ID" value="NZ_QUSW01000010.1"/>
</dbReference>
<feature type="region of interest" description="Disordered" evidence="4">
    <location>
        <begin position="1"/>
        <end position="38"/>
    </location>
</feature>
<accession>A0A3N7HHU2</accession>
<evidence type="ECO:0000313" key="5">
    <source>
        <dbReference type="EMBL" id="RQP21620.1"/>
    </source>
</evidence>
<evidence type="ECO:0000256" key="4">
    <source>
        <dbReference type="SAM" id="MobiDB-lite"/>
    </source>
</evidence>
<dbReference type="PANTHER" id="PTHR43713:SF3">
    <property type="entry name" value="GLUTAMATE-1-SEMIALDEHYDE 2,1-AMINOMUTASE 1, CHLOROPLASTIC-RELATED"/>
    <property type="match status" value="1"/>
</dbReference>
<proteinExistence type="inferred from homology"/>
<dbReference type="InterPro" id="IPR015424">
    <property type="entry name" value="PyrdxlP-dep_Trfase"/>
</dbReference>
<dbReference type="Proteomes" id="UP000267464">
    <property type="component" value="Unassembled WGS sequence"/>
</dbReference>
<feature type="region of interest" description="Disordered" evidence="4">
    <location>
        <begin position="51"/>
        <end position="75"/>
    </location>
</feature>
<evidence type="ECO:0000256" key="3">
    <source>
        <dbReference type="RuleBase" id="RU003560"/>
    </source>
</evidence>
<protein>
    <submittedName>
        <fullName evidence="5">Glutamate-1-semialdehyde 2,1-aminomutase</fullName>
        <ecNumber evidence="5">5.4.3.8</ecNumber>
    </submittedName>
</protein>
<dbReference type="Gene3D" id="3.90.1150.10">
    <property type="entry name" value="Aspartate Aminotransferase, domain 1"/>
    <property type="match status" value="1"/>
</dbReference>
<sequence>MPEQRPKTSFLHSEDQLKNPSPENTSDNSTKGSVVDSSDFSRRLNAVIPGGAHTYSRGDDQFPSNAPQILQGGKGSNVWSPDGRRFIDYGMALRAVSIGYAEPEINAAAVRGMELGNSLTRASMIELEAAERLVSLVDSVDMVKFTKNGSTATSAAVKLARAYTGRTLIARCAQHPFFSYDDWFIGSTPITRGIPTETIEQTKTFAYNDIASLERLVSQYPDQIACVILEPVASETPATDAGQGTNYLQQVQALCRTHGIVFILDETITGFRWDMGGAQKTYGVTPDISTFGKAMANGFSVAAVAGKREVMELGAINRPGEERLFLLSTTHGAEMSGLSAFLATMDFLERNQVIPHLWSYGAKLMESFNRIASRHGVEQHIKAGGPAANPYYLTLDQKGAPWFALRTLFAQEMIEQGILMPWLAFSYRHGEDELRRTELALERSMEVCAKAIREGVDKYLRGPEIKPVFRRYN</sequence>
<keyword evidence="5" id="KW-0413">Isomerase</keyword>
<feature type="compositionally biased region" description="Basic and acidic residues" evidence="4">
    <location>
        <begin position="1"/>
        <end position="17"/>
    </location>
</feature>
<reference evidence="5 6" key="2">
    <citation type="submission" date="2018-12" db="EMBL/GenBank/DDBJ databases">
        <title>Rhizobacter gummiphilus sp. nov., a rubber-degrading bacterium isolated from the soil of a botanical garden in Japan.</title>
        <authorList>
            <person name="Shunsuke S.S."/>
        </authorList>
    </citation>
    <scope>NUCLEOTIDE SEQUENCE [LARGE SCALE GENOMIC DNA]</scope>
    <source>
        <strain evidence="5 6">S-16</strain>
    </source>
</reference>
<dbReference type="EMBL" id="QUSW01000010">
    <property type="protein sequence ID" value="RQP21620.1"/>
    <property type="molecule type" value="Genomic_DNA"/>
</dbReference>
<dbReference type="Gene3D" id="3.40.640.10">
    <property type="entry name" value="Type I PLP-dependent aspartate aminotransferase-like (Major domain)"/>
    <property type="match status" value="1"/>
</dbReference>
<reference evidence="5 6" key="1">
    <citation type="submission" date="2018-08" db="EMBL/GenBank/DDBJ databases">
        <authorList>
            <person name="Khan S.A."/>
            <person name="Jeon C.O."/>
            <person name="Chun B.H."/>
            <person name="Jeong S.E."/>
        </authorList>
    </citation>
    <scope>NUCLEOTIDE SEQUENCE [LARGE SCALE GENOMIC DNA]</scope>
    <source>
        <strain evidence="5 6">S-16</strain>
    </source>
</reference>
<dbReference type="PANTHER" id="PTHR43713">
    <property type="entry name" value="GLUTAMATE-1-SEMIALDEHYDE 2,1-AMINOMUTASE"/>
    <property type="match status" value="1"/>
</dbReference>
<name>A0A3N7HHU2_9BURK</name>
<evidence type="ECO:0000313" key="6">
    <source>
        <dbReference type="Proteomes" id="UP000267464"/>
    </source>
</evidence>
<dbReference type="OrthoDB" id="9801052at2"/>
<dbReference type="InterPro" id="IPR015422">
    <property type="entry name" value="PyrdxlP-dep_Trfase_small"/>
</dbReference>
<dbReference type="AlphaFoldDB" id="A0A3N7HHU2"/>
<dbReference type="InterPro" id="IPR005814">
    <property type="entry name" value="Aminotrans_3"/>
</dbReference>
<dbReference type="NCBIfam" id="NF004856">
    <property type="entry name" value="PRK06209.1"/>
    <property type="match status" value="1"/>
</dbReference>
<dbReference type="InterPro" id="IPR015421">
    <property type="entry name" value="PyrdxlP-dep_Trfase_major"/>
</dbReference>
<dbReference type="Pfam" id="PF00202">
    <property type="entry name" value="Aminotran_3"/>
    <property type="match status" value="1"/>
</dbReference>